<sequence>MGLRRERERTCMCATMLTLQTQCGNHESEREKKKKGKQSKGNEKKRGQPAGLTINDVRNNSLRRTKKKQRKVEKILDKISTRVRSAPGE</sequence>
<dbReference type="EMBL" id="KL198018">
    <property type="protein sequence ID" value="KDQ20083.1"/>
    <property type="molecule type" value="Genomic_DNA"/>
</dbReference>
<evidence type="ECO:0000256" key="1">
    <source>
        <dbReference type="SAM" id="MobiDB-lite"/>
    </source>
</evidence>
<accession>A0A067MWF0</accession>
<name>A0A067MWF0_BOTB1</name>
<dbReference type="Proteomes" id="UP000027195">
    <property type="component" value="Unassembled WGS sequence"/>
</dbReference>
<protein>
    <submittedName>
        <fullName evidence="2">Uncharacterized protein</fullName>
    </submittedName>
</protein>
<reference evidence="3" key="1">
    <citation type="journal article" date="2014" name="Proc. Natl. Acad. Sci. U.S.A.">
        <title>Extensive sampling of basidiomycete genomes demonstrates inadequacy of the white-rot/brown-rot paradigm for wood decay fungi.</title>
        <authorList>
            <person name="Riley R."/>
            <person name="Salamov A.A."/>
            <person name="Brown D.W."/>
            <person name="Nagy L.G."/>
            <person name="Floudas D."/>
            <person name="Held B.W."/>
            <person name="Levasseur A."/>
            <person name="Lombard V."/>
            <person name="Morin E."/>
            <person name="Otillar R."/>
            <person name="Lindquist E.A."/>
            <person name="Sun H."/>
            <person name="LaButti K.M."/>
            <person name="Schmutz J."/>
            <person name="Jabbour D."/>
            <person name="Luo H."/>
            <person name="Baker S.E."/>
            <person name="Pisabarro A.G."/>
            <person name="Walton J.D."/>
            <person name="Blanchette R.A."/>
            <person name="Henrissat B."/>
            <person name="Martin F."/>
            <person name="Cullen D."/>
            <person name="Hibbett D.S."/>
            <person name="Grigoriev I.V."/>
        </authorList>
    </citation>
    <scope>NUCLEOTIDE SEQUENCE [LARGE SCALE GENOMIC DNA]</scope>
    <source>
        <strain evidence="3">FD-172 SS1</strain>
    </source>
</reference>
<organism evidence="2 3">
    <name type="scientific">Botryobasidium botryosum (strain FD-172 SS1)</name>
    <dbReference type="NCBI Taxonomy" id="930990"/>
    <lineage>
        <taxon>Eukaryota</taxon>
        <taxon>Fungi</taxon>
        <taxon>Dikarya</taxon>
        <taxon>Basidiomycota</taxon>
        <taxon>Agaricomycotina</taxon>
        <taxon>Agaricomycetes</taxon>
        <taxon>Cantharellales</taxon>
        <taxon>Botryobasidiaceae</taxon>
        <taxon>Botryobasidium</taxon>
    </lineage>
</organism>
<proteinExistence type="predicted"/>
<gene>
    <name evidence="2" type="ORF">BOTBODRAFT_386497</name>
</gene>
<dbReference type="InParanoid" id="A0A067MWF0"/>
<dbReference type="HOGENOM" id="CLU_2454423_0_0_1"/>
<evidence type="ECO:0000313" key="2">
    <source>
        <dbReference type="EMBL" id="KDQ20083.1"/>
    </source>
</evidence>
<keyword evidence="3" id="KW-1185">Reference proteome</keyword>
<feature type="compositionally biased region" description="Basic residues" evidence="1">
    <location>
        <begin position="61"/>
        <end position="71"/>
    </location>
</feature>
<feature type="region of interest" description="Disordered" evidence="1">
    <location>
        <begin position="21"/>
        <end position="89"/>
    </location>
</feature>
<dbReference type="AlphaFoldDB" id="A0A067MWF0"/>
<evidence type="ECO:0000313" key="3">
    <source>
        <dbReference type="Proteomes" id="UP000027195"/>
    </source>
</evidence>